<protein>
    <recommendedName>
        <fullName evidence="5">Leucine Rich Repeat family protein</fullName>
    </recommendedName>
</protein>
<proteinExistence type="predicted"/>
<keyword evidence="4" id="KW-1185">Reference proteome</keyword>
<evidence type="ECO:0008006" key="5">
    <source>
        <dbReference type="Google" id="ProtNLM"/>
    </source>
</evidence>
<dbReference type="PANTHER" id="PTHR24112">
    <property type="entry name" value="LEUCINE-RICH REPEAT, ISOFORM F-RELATED"/>
    <property type="match status" value="1"/>
</dbReference>
<feature type="compositionally biased region" description="Acidic residues" evidence="2">
    <location>
        <begin position="789"/>
        <end position="812"/>
    </location>
</feature>
<dbReference type="PANTHER" id="PTHR24112:SF64">
    <property type="entry name" value="CHROMOSOME UNDETERMINED SCAFFOLD_46, WHOLE GENOME SHOTGUN SEQUENCE"/>
    <property type="match status" value="1"/>
</dbReference>
<feature type="compositionally biased region" description="Basic residues" evidence="2">
    <location>
        <begin position="743"/>
        <end position="759"/>
    </location>
</feature>
<feature type="compositionally biased region" description="Basic and acidic residues" evidence="2">
    <location>
        <begin position="760"/>
        <end position="780"/>
    </location>
</feature>
<dbReference type="EMBL" id="JAPFFF010000008">
    <property type="protein sequence ID" value="KAK8884725.1"/>
    <property type="molecule type" value="Genomic_DNA"/>
</dbReference>
<dbReference type="InterPro" id="IPR032675">
    <property type="entry name" value="LRR_dom_sf"/>
</dbReference>
<gene>
    <name evidence="3" type="ORF">M9Y10_043845</name>
</gene>
<keyword evidence="1" id="KW-0175">Coiled coil</keyword>
<organism evidence="3 4">
    <name type="scientific">Tritrichomonas musculus</name>
    <dbReference type="NCBI Taxonomy" id="1915356"/>
    <lineage>
        <taxon>Eukaryota</taxon>
        <taxon>Metamonada</taxon>
        <taxon>Parabasalia</taxon>
        <taxon>Tritrichomonadida</taxon>
        <taxon>Tritrichomonadidae</taxon>
        <taxon>Tritrichomonas</taxon>
    </lineage>
</organism>
<dbReference type="SUPFAM" id="SSF52047">
    <property type="entry name" value="RNI-like"/>
    <property type="match status" value="1"/>
</dbReference>
<reference evidence="3 4" key="1">
    <citation type="submission" date="2024-04" db="EMBL/GenBank/DDBJ databases">
        <title>Tritrichomonas musculus Genome.</title>
        <authorList>
            <person name="Alves-Ferreira E."/>
            <person name="Grigg M."/>
            <person name="Lorenzi H."/>
            <person name="Galac M."/>
        </authorList>
    </citation>
    <scope>NUCLEOTIDE SEQUENCE [LARGE SCALE GENOMIC DNA]</scope>
    <source>
        <strain evidence="3 4">EAF2021</strain>
    </source>
</reference>
<evidence type="ECO:0000313" key="3">
    <source>
        <dbReference type="EMBL" id="KAK8884725.1"/>
    </source>
</evidence>
<sequence>MQPVSIKQEYIAKAEADAKKNNQEIVFKGAVNKINDKGKGTKPRILILTKQYICYYRNDDKATCDRQHYWNHIKKYNSKLPEIDLEFEGDKTEGNDLFRFTTRDAEMIQRKIFDILCHVLSEDELASLDLRRFNIPKYTINGLGIRERYYSVLAQDQKKGSKSIERQLLEYLPTYNKTFKLKSDDNLGDYIVPLCQALAPYTPLESLIIPPLMEGSNLYENLNTIFLVLNLQIRHLSLSTQPDNEFGAFTSSLKGAKKLEALTFRDITMSKENFQFLQNAIPFIENFRCLAFQNVLKKSSIDDFVDEFLTGYVTKNLRMFNLDGTKGLDVSKVIKDLPVINSLSFADCNLDINKTLETISEANLKNLRYLNLSGNHGKNQISDDLELPEELTRLDVNNVDWEDGVFSTFIEAVFNHQYKKGLNLYIENTHASEEDWENALHILDTIDNFPLNELGWSGNAISESLLSFLQKNTKLATLFISGTFSYDKEEQFNSFVDSINDIRSLKNLVIKGVDDNYLGEKIYPLFQKLVDHPSLSLLDVSNQQIGNDGIRELSNLVERRSKLQYLIFDNAKFDNLPVLNELAKCAQERMKPISVQYPIPDLKEIAEVEKDKQKRNQLLKDMSEIKRTLELARKAREAPTQESQKPNISMLKAADLLKKGANRRNPRERSFSLRVPNLKANLSKDSSKAAEADEYQDPNYTIFSGPFDYYVSEFTDEFPLYISDKLQKDFDIGFKSDSGSKSSRSKHHSRSKKEKHSKHSKQEEQQEEERPPPIKTRDVPVRISAPPIDENEEEEWVEEEEIPDGEEEEEPEPPSHLSALYREMKFNPPQYSGLVDRIGEQSNAHCLLKLRENTDLTPFINQLVP</sequence>
<evidence type="ECO:0000313" key="4">
    <source>
        <dbReference type="Proteomes" id="UP001470230"/>
    </source>
</evidence>
<feature type="coiled-coil region" evidence="1">
    <location>
        <begin position="608"/>
        <end position="635"/>
    </location>
</feature>
<comment type="caution">
    <text evidence="3">The sequence shown here is derived from an EMBL/GenBank/DDBJ whole genome shotgun (WGS) entry which is preliminary data.</text>
</comment>
<accession>A0ABR2K0U4</accession>
<evidence type="ECO:0000256" key="1">
    <source>
        <dbReference type="SAM" id="Coils"/>
    </source>
</evidence>
<dbReference type="Gene3D" id="3.80.10.10">
    <property type="entry name" value="Ribonuclease Inhibitor"/>
    <property type="match status" value="1"/>
</dbReference>
<evidence type="ECO:0000256" key="2">
    <source>
        <dbReference type="SAM" id="MobiDB-lite"/>
    </source>
</evidence>
<feature type="region of interest" description="Disordered" evidence="2">
    <location>
        <begin position="735"/>
        <end position="816"/>
    </location>
</feature>
<dbReference type="Proteomes" id="UP001470230">
    <property type="component" value="Unassembled WGS sequence"/>
</dbReference>
<name>A0ABR2K0U4_9EUKA</name>
<dbReference type="InterPro" id="IPR051279">
    <property type="entry name" value="PP1-Reg/Actin-Interact_Protein"/>
</dbReference>